<protein>
    <recommendedName>
        <fullName evidence="4">Peptidyl-prolyl cis-trans isomerase</fullName>
        <shortName evidence="4">PPIase</shortName>
        <ecNumber evidence="4">5.2.1.8</ecNumber>
    </recommendedName>
</protein>
<dbReference type="GO" id="GO:0006457">
    <property type="term" value="P:protein folding"/>
    <property type="evidence" value="ECO:0007669"/>
    <property type="project" value="TreeGrafter"/>
</dbReference>
<dbReference type="PANTHER" id="PTHR11071">
    <property type="entry name" value="PEPTIDYL-PROLYL CIS-TRANS ISOMERASE"/>
    <property type="match status" value="1"/>
</dbReference>
<proteinExistence type="inferred from homology"/>
<evidence type="ECO:0000256" key="1">
    <source>
        <dbReference type="ARBA" id="ARBA00000971"/>
    </source>
</evidence>
<dbReference type="PRINTS" id="PR00153">
    <property type="entry name" value="CSAPPISMRASE"/>
</dbReference>
<accession>A0A0F7SJ52</accession>
<evidence type="ECO:0000256" key="3">
    <source>
        <dbReference type="ARBA" id="ARBA00023235"/>
    </source>
</evidence>
<dbReference type="SUPFAM" id="SSF50891">
    <property type="entry name" value="Cyclophilin-like"/>
    <property type="match status" value="1"/>
</dbReference>
<evidence type="ECO:0000259" key="5">
    <source>
        <dbReference type="PROSITE" id="PS50072"/>
    </source>
</evidence>
<dbReference type="EMBL" id="LN483167">
    <property type="protein sequence ID" value="CDZ97022.1"/>
    <property type="molecule type" value="Genomic_DNA"/>
</dbReference>
<evidence type="ECO:0000313" key="6">
    <source>
        <dbReference type="EMBL" id="CDZ97022.1"/>
    </source>
</evidence>
<keyword evidence="2 4" id="KW-0697">Rotamase</keyword>
<keyword evidence="3 4" id="KW-0413">Isomerase</keyword>
<dbReference type="EC" id="5.2.1.8" evidence="4"/>
<comment type="catalytic activity">
    <reaction evidence="1 4">
        <text>[protein]-peptidylproline (omega=180) = [protein]-peptidylproline (omega=0)</text>
        <dbReference type="Rhea" id="RHEA:16237"/>
        <dbReference type="Rhea" id="RHEA-COMP:10747"/>
        <dbReference type="Rhea" id="RHEA-COMP:10748"/>
        <dbReference type="ChEBI" id="CHEBI:83833"/>
        <dbReference type="ChEBI" id="CHEBI:83834"/>
        <dbReference type="EC" id="5.2.1.8"/>
    </reaction>
</comment>
<dbReference type="Gene3D" id="2.40.100.10">
    <property type="entry name" value="Cyclophilin-like"/>
    <property type="match status" value="1"/>
</dbReference>
<feature type="domain" description="PPIase cyclophilin-type" evidence="5">
    <location>
        <begin position="92"/>
        <end position="250"/>
    </location>
</feature>
<dbReference type="AlphaFoldDB" id="A0A0F7SJ52"/>
<sequence length="252" mass="27104">MPSVNLTLYSGDLSAYEAQTRSYEAIKDWVAKSGTSYGLTGNIEQMDEIEKELLEGVLPSELKPSTGPLVLTAPTSLALPTLKIDLSPSQGVQKTVRNFLTFASHPLEFKSKRSPFPLLGYTTEAGSKVFRVEKGFVAQMGDVTRGDGSGGESIYGPTFNDEKEGLKTPFKQGTVAMANSGKNSNSSQFFITLTSSPGQLSKLTGKYVAFGQIDLSDDRHRVCLDRLSELADGLGKGGTTEKVWIGGCEVEN</sequence>
<dbReference type="InterPro" id="IPR029000">
    <property type="entry name" value="Cyclophilin-like_dom_sf"/>
</dbReference>
<dbReference type="PANTHER" id="PTHR11071:SF561">
    <property type="entry name" value="PEPTIDYL-PROLYL CIS-TRANS ISOMERASE D-RELATED"/>
    <property type="match status" value="1"/>
</dbReference>
<organism evidence="6">
    <name type="scientific">Phaffia rhodozyma</name>
    <name type="common">Yeast</name>
    <name type="synonym">Xanthophyllomyces dendrorhous</name>
    <dbReference type="NCBI Taxonomy" id="264483"/>
    <lineage>
        <taxon>Eukaryota</taxon>
        <taxon>Fungi</taxon>
        <taxon>Dikarya</taxon>
        <taxon>Basidiomycota</taxon>
        <taxon>Agaricomycotina</taxon>
        <taxon>Tremellomycetes</taxon>
        <taxon>Cystofilobasidiales</taxon>
        <taxon>Mrakiaceae</taxon>
        <taxon>Phaffia</taxon>
    </lineage>
</organism>
<dbReference type="PROSITE" id="PS50072">
    <property type="entry name" value="CSA_PPIASE_2"/>
    <property type="match status" value="1"/>
</dbReference>
<dbReference type="InterPro" id="IPR002130">
    <property type="entry name" value="Cyclophilin-type_PPIase_dom"/>
</dbReference>
<comment type="function">
    <text evidence="4">PPIases accelerate the folding of proteins. It catalyzes the cis-trans isomerization of proline imidic peptide bonds in oligopeptides.</text>
</comment>
<name>A0A0F7SJ52_PHARH</name>
<dbReference type="GO" id="GO:0005737">
    <property type="term" value="C:cytoplasm"/>
    <property type="evidence" value="ECO:0007669"/>
    <property type="project" value="TreeGrafter"/>
</dbReference>
<dbReference type="Pfam" id="PF00160">
    <property type="entry name" value="Pro_isomerase"/>
    <property type="match status" value="1"/>
</dbReference>
<evidence type="ECO:0000256" key="2">
    <source>
        <dbReference type="ARBA" id="ARBA00023110"/>
    </source>
</evidence>
<dbReference type="GO" id="GO:0003755">
    <property type="term" value="F:peptidyl-prolyl cis-trans isomerase activity"/>
    <property type="evidence" value="ECO:0007669"/>
    <property type="project" value="UniProtKB-UniRule"/>
</dbReference>
<comment type="similarity">
    <text evidence="4">Belongs to the cyclophilin-type PPIase family.</text>
</comment>
<reference evidence="6" key="1">
    <citation type="submission" date="2014-08" db="EMBL/GenBank/DDBJ databases">
        <authorList>
            <person name="Sharma Rahul"/>
            <person name="Thines Marco"/>
        </authorList>
    </citation>
    <scope>NUCLEOTIDE SEQUENCE</scope>
</reference>
<dbReference type="GO" id="GO:0016018">
    <property type="term" value="F:cyclosporin A binding"/>
    <property type="evidence" value="ECO:0007669"/>
    <property type="project" value="TreeGrafter"/>
</dbReference>
<evidence type="ECO:0000256" key="4">
    <source>
        <dbReference type="RuleBase" id="RU363019"/>
    </source>
</evidence>